<keyword evidence="1" id="KW-0812">Transmembrane</keyword>
<protein>
    <submittedName>
        <fullName evidence="3">Uncharacterized protein</fullName>
    </submittedName>
</protein>
<evidence type="ECO:0000313" key="5">
    <source>
        <dbReference type="Proteomes" id="UP000198940"/>
    </source>
</evidence>
<accession>A0A1M6ZT83</accession>
<keyword evidence="1" id="KW-0472">Membrane</keyword>
<evidence type="ECO:0000256" key="1">
    <source>
        <dbReference type="SAM" id="Phobius"/>
    </source>
</evidence>
<dbReference type="STRING" id="1055723.SAMN05216293_3231"/>
<dbReference type="Proteomes" id="UP000198940">
    <property type="component" value="Unassembled WGS sequence"/>
</dbReference>
<evidence type="ECO:0000313" key="3">
    <source>
        <dbReference type="EMBL" id="SHL33555.1"/>
    </source>
</evidence>
<dbReference type="AlphaFoldDB" id="A0A1M6ZT83"/>
<evidence type="ECO:0000313" key="4">
    <source>
        <dbReference type="Proteomes" id="UP000184031"/>
    </source>
</evidence>
<gene>
    <name evidence="2" type="ORF">SAMN04487891_108137</name>
    <name evidence="3" type="ORF">SAMN05216293_3231</name>
</gene>
<keyword evidence="1" id="KW-1133">Transmembrane helix</keyword>
<dbReference type="Proteomes" id="UP000184031">
    <property type="component" value="Unassembled WGS sequence"/>
</dbReference>
<proteinExistence type="predicted"/>
<comment type="caution">
    <text evidence="3">The sequence shown here is derived from an EMBL/GenBank/DDBJ whole genome shotgun (WGS) entry which is preliminary data.</text>
</comment>
<organism evidence="3 4">
    <name type="scientific">Flagellimonas taeanensis</name>
    <dbReference type="NCBI Taxonomy" id="1005926"/>
    <lineage>
        <taxon>Bacteria</taxon>
        <taxon>Pseudomonadati</taxon>
        <taxon>Bacteroidota</taxon>
        <taxon>Flavobacteriia</taxon>
        <taxon>Flavobacteriales</taxon>
        <taxon>Flavobacteriaceae</taxon>
        <taxon>Flagellimonas</taxon>
    </lineage>
</organism>
<name>A0A1M6ZT83_9FLAO</name>
<reference evidence="3 4" key="1">
    <citation type="submission" date="2016-11" db="EMBL/GenBank/DDBJ databases">
        <authorList>
            <person name="Varghese N."/>
            <person name="Submissions S."/>
        </authorList>
    </citation>
    <scope>NUCLEOTIDE SEQUENCE [LARGE SCALE GENOMIC DNA]</scope>
    <source>
        <strain evidence="3 4">CGMCC 1.12174</strain>
        <strain evidence="2 5">DSM 26351</strain>
    </source>
</reference>
<dbReference type="EMBL" id="FOKU01000008">
    <property type="protein sequence ID" value="SFC28896.1"/>
    <property type="molecule type" value="Genomic_DNA"/>
</dbReference>
<dbReference type="EMBL" id="FRAT01000009">
    <property type="protein sequence ID" value="SHL33555.1"/>
    <property type="molecule type" value="Genomic_DNA"/>
</dbReference>
<feature type="transmembrane region" description="Helical" evidence="1">
    <location>
        <begin position="13"/>
        <end position="34"/>
    </location>
</feature>
<evidence type="ECO:0000313" key="2">
    <source>
        <dbReference type="EMBL" id="SFC28896.1"/>
    </source>
</evidence>
<sequence>MTTLETINLLQKISLVLIAVIVYMLGFLHGARWWKRNKI</sequence>
<keyword evidence="5" id="KW-1185">Reference proteome</keyword>